<gene>
    <name evidence="1" type="ORF">NCTC11429_01873</name>
</gene>
<sequence>MLKLRQSFFGIALRILRGAFDNLSGLIRDSFDICPLAVRLLFGLWVNMNQSTILVLPNQDRRYLRAGAKQSRSVLGSFSEVVGT</sequence>
<proteinExistence type="predicted"/>
<dbReference type="EMBL" id="LR590484">
    <property type="protein sequence ID" value="VTR37445.1"/>
    <property type="molecule type" value="Genomic_DNA"/>
</dbReference>
<evidence type="ECO:0000313" key="2">
    <source>
        <dbReference type="Proteomes" id="UP000308196"/>
    </source>
</evidence>
<accession>A0A4U9UU75</accession>
<dbReference type="AlphaFoldDB" id="A0A4U9UU75"/>
<evidence type="ECO:0000313" key="1">
    <source>
        <dbReference type="EMBL" id="VTR37445.1"/>
    </source>
</evidence>
<protein>
    <submittedName>
        <fullName evidence="1">Uncharacterized protein</fullName>
    </submittedName>
</protein>
<dbReference type="STRING" id="1123265.GCA_000686625_00742"/>
<organism evidence="1 2">
    <name type="scientific">Sphingobacterium thalpophilum</name>
    <dbReference type="NCBI Taxonomy" id="259"/>
    <lineage>
        <taxon>Bacteria</taxon>
        <taxon>Pseudomonadati</taxon>
        <taxon>Bacteroidota</taxon>
        <taxon>Sphingobacteriia</taxon>
        <taxon>Sphingobacteriales</taxon>
        <taxon>Sphingobacteriaceae</taxon>
        <taxon>Sphingobacterium</taxon>
    </lineage>
</organism>
<dbReference type="KEGG" id="stha:NCTC11429_01873"/>
<reference evidence="1 2" key="1">
    <citation type="submission" date="2019-05" db="EMBL/GenBank/DDBJ databases">
        <authorList>
            <consortium name="Pathogen Informatics"/>
        </authorList>
    </citation>
    <scope>NUCLEOTIDE SEQUENCE [LARGE SCALE GENOMIC DNA]</scope>
    <source>
        <strain evidence="1 2">NCTC11429</strain>
    </source>
</reference>
<dbReference type="Proteomes" id="UP000308196">
    <property type="component" value="Chromosome"/>
</dbReference>
<name>A0A4U9UU75_9SPHI</name>